<dbReference type="InterPro" id="IPR002562">
    <property type="entry name" value="3'-5'_exonuclease_dom"/>
</dbReference>
<sequence>MLRAHETEIAADAAPGGCYGNAMATKQHLYLVDGSAYIFRAYHRLPPLTDPEGTPVGAVYGYTTMLWKLADDLHKADGPTHLAVVLDKASTSFRNEIYSEYKANRPEPPEDLVPQFPLIRDATRAFSLPCIEEPDVEADDIIASYARAATRQGWDVTIVSSDKDLMQLVGKCAEPDDGVEGGCIDMLDTMKNQRIDVPEVEEKFGVAPELVGDVLALMGDSVDNIPGIYGVGPKTATKLIQEHGDLEGALAAAPAMKKSKLKERLIEGADMARLSRVLVTLKEDCPLPVALDDLKLDAIPPGPLAAFLDRHGFTSLRKRLDTGTGSPARTTELSPAKQETEAAAPAEGASRQPLPDMPPCDHGAYECVTSLEALDRWIERAFAARLVAFDTETSALDAMRADLVGVSLALGPNDACYIPLGHGGTDMFAEKPEQIDREKALERLKPLLESDTVLKVGQNAKYDLNVLARHGIAVAPVDDTMIVSFCLDAGRDENLRGHGMDELAERHLGHSCIPFKDVCGTGKKAISFAEVALDRATCYAAEDAEVTWRLHRVLKPRLSDEGGTRIYERVDRPLIPVVASMERHGIRVDREKLAGLSAQFAEEIGALEAEIHGLAGESFTIGSPKQLGEILFDRMGHKGGRKGKSGQYSTDQSVLEDLAAQGVAMAGKVLDWRQLSKLRSTYTEALQAAINPDTGRVHTSYSLVGAQTGRLSSTDPNLQNIPIRTEIGRQIRDCFVSEAGNVLLAADYSQIELRLAAHMADVPELKDAFAAGEDIHARTATEMFGVVDRDTRARAKTINFAILYGISRWGLAGRLGVEPDEAQAMIDRYFERFPGIQRYIVATLEKVRGCGYSETLFGRKTWFPRINSKRQAERQGSERAAINAPIQGTSADIIKRAMVRMGPALEDAGLRHVRMLLQVHDELVFELPENDVAAAGPVIERVMAEAALPSVRIDVPMGIEIGSGTSWGAAH</sequence>
<keyword evidence="8" id="KW-0540">Nuclease</keyword>
<comment type="catalytic activity">
    <reaction evidence="15 17">
        <text>DNA(n) + a 2'-deoxyribonucleoside 5'-triphosphate = DNA(n+1) + diphosphate</text>
        <dbReference type="Rhea" id="RHEA:22508"/>
        <dbReference type="Rhea" id="RHEA-COMP:17339"/>
        <dbReference type="Rhea" id="RHEA-COMP:17340"/>
        <dbReference type="ChEBI" id="CHEBI:33019"/>
        <dbReference type="ChEBI" id="CHEBI:61560"/>
        <dbReference type="ChEBI" id="CHEBI:173112"/>
        <dbReference type="EC" id="2.7.7.7"/>
    </reaction>
</comment>
<comment type="subunit">
    <text evidence="2">Single-chain monomer with multiple functions.</text>
</comment>
<dbReference type="SMART" id="SM00474">
    <property type="entry name" value="35EXOc"/>
    <property type="match status" value="1"/>
</dbReference>
<keyword evidence="23" id="KW-1185">Reference proteome</keyword>
<dbReference type="Pfam" id="PF02739">
    <property type="entry name" value="5_3_exonuc_N"/>
    <property type="match status" value="1"/>
</dbReference>
<dbReference type="CDD" id="cd08637">
    <property type="entry name" value="DNA_pol_A_pol_I_C"/>
    <property type="match status" value="1"/>
</dbReference>
<dbReference type="CDD" id="cd09898">
    <property type="entry name" value="H3TH_53EXO"/>
    <property type="match status" value="1"/>
</dbReference>
<keyword evidence="12 17" id="KW-0239">DNA-directed DNA polymerase</keyword>
<dbReference type="CDD" id="cd09859">
    <property type="entry name" value="PIN_53EXO"/>
    <property type="match status" value="1"/>
</dbReference>
<dbReference type="InterPro" id="IPR019760">
    <property type="entry name" value="DNA-dir_DNA_pol_A_CS"/>
</dbReference>
<dbReference type="SUPFAM" id="SSF88723">
    <property type="entry name" value="PIN domain-like"/>
    <property type="match status" value="1"/>
</dbReference>
<evidence type="ECO:0000256" key="8">
    <source>
        <dbReference type="ARBA" id="ARBA00022722"/>
    </source>
</evidence>
<reference evidence="22 23" key="1">
    <citation type="submission" date="2020-07" db="EMBL/GenBank/DDBJ databases">
        <title>Genomic Encyclopedia of Type Strains, Phase IV (KMG-IV): sequencing the most valuable type-strain genomes for metagenomic binning, comparative biology and taxonomic classification.</title>
        <authorList>
            <person name="Goeker M."/>
        </authorList>
    </citation>
    <scope>NUCLEOTIDE SEQUENCE [LARGE SCALE GENOMIC DNA]</scope>
    <source>
        <strain evidence="22 23">DSM 29043</strain>
    </source>
</reference>
<evidence type="ECO:0000256" key="16">
    <source>
        <dbReference type="NCBIfam" id="TIGR00593"/>
    </source>
</evidence>
<keyword evidence="14 17" id="KW-0234">DNA repair</keyword>
<dbReference type="EMBL" id="JACBZF010000004">
    <property type="protein sequence ID" value="NYH96249.1"/>
    <property type="molecule type" value="Genomic_DNA"/>
</dbReference>
<dbReference type="Pfam" id="PF00476">
    <property type="entry name" value="DNA_pol_A"/>
    <property type="match status" value="1"/>
</dbReference>
<dbReference type="GO" id="GO:0003677">
    <property type="term" value="F:DNA binding"/>
    <property type="evidence" value="ECO:0007669"/>
    <property type="project" value="UniProtKB-UniRule"/>
</dbReference>
<evidence type="ECO:0000256" key="14">
    <source>
        <dbReference type="ARBA" id="ARBA00023204"/>
    </source>
</evidence>
<dbReference type="AlphaFoldDB" id="A0A7Y9XX83"/>
<dbReference type="InterPro" id="IPR018320">
    <property type="entry name" value="DNA_polymerase_1"/>
</dbReference>
<dbReference type="SUPFAM" id="SSF47807">
    <property type="entry name" value="5' to 3' exonuclease, C-terminal subdomain"/>
    <property type="match status" value="1"/>
</dbReference>
<evidence type="ECO:0000259" key="19">
    <source>
        <dbReference type="SMART" id="SM00474"/>
    </source>
</evidence>
<evidence type="ECO:0000256" key="9">
    <source>
        <dbReference type="ARBA" id="ARBA00022763"/>
    </source>
</evidence>
<dbReference type="FunFam" id="1.10.150.20:FF:000002">
    <property type="entry name" value="DNA polymerase I"/>
    <property type="match status" value="1"/>
</dbReference>
<dbReference type="PRINTS" id="PR00868">
    <property type="entry name" value="DNAPOLI"/>
</dbReference>
<dbReference type="InterPro" id="IPR036397">
    <property type="entry name" value="RNaseH_sf"/>
</dbReference>
<dbReference type="Gene3D" id="3.30.420.10">
    <property type="entry name" value="Ribonuclease H-like superfamily/Ribonuclease H"/>
    <property type="match status" value="1"/>
</dbReference>
<feature type="domain" description="3'-5' exonuclease" evidence="19">
    <location>
        <begin position="365"/>
        <end position="559"/>
    </location>
</feature>
<dbReference type="InterPro" id="IPR036279">
    <property type="entry name" value="5-3_exonuclease_C_sf"/>
</dbReference>
<dbReference type="CDD" id="cd06139">
    <property type="entry name" value="DNA_polA_I_Ecoli_like_exo"/>
    <property type="match status" value="1"/>
</dbReference>
<keyword evidence="5 17" id="KW-0808">Transferase</keyword>
<keyword evidence="7 17" id="KW-0235">DNA replication</keyword>
<evidence type="ECO:0000256" key="13">
    <source>
        <dbReference type="ARBA" id="ARBA00023125"/>
    </source>
</evidence>
<dbReference type="InterPro" id="IPR001098">
    <property type="entry name" value="DNA-dir_DNA_pol_A_palm_dom"/>
</dbReference>
<dbReference type="InterPro" id="IPR012337">
    <property type="entry name" value="RNaseH-like_sf"/>
</dbReference>
<dbReference type="GO" id="GO:0006261">
    <property type="term" value="P:DNA-templated DNA replication"/>
    <property type="evidence" value="ECO:0007669"/>
    <property type="project" value="UniProtKB-UniRule"/>
</dbReference>
<dbReference type="SMART" id="SM00475">
    <property type="entry name" value="53EXOc"/>
    <property type="match status" value="1"/>
</dbReference>
<accession>A0A7Y9XX83</accession>
<comment type="similarity">
    <text evidence="1 17">Belongs to the DNA polymerase type-A family.</text>
</comment>
<dbReference type="InterPro" id="IPR043502">
    <property type="entry name" value="DNA/RNA_pol_sf"/>
</dbReference>
<keyword evidence="10 17" id="KW-0378">Hydrolase</keyword>
<dbReference type="Pfam" id="PF01367">
    <property type="entry name" value="5_3_exonuc"/>
    <property type="match status" value="1"/>
</dbReference>
<dbReference type="Gene3D" id="1.20.1060.10">
    <property type="entry name" value="Taq DNA Polymerase, Chain T, domain 4"/>
    <property type="match status" value="1"/>
</dbReference>
<dbReference type="InterPro" id="IPR002298">
    <property type="entry name" value="DNA_polymerase_A"/>
</dbReference>
<evidence type="ECO:0000256" key="4">
    <source>
        <dbReference type="ARBA" id="ARBA00020311"/>
    </source>
</evidence>
<evidence type="ECO:0000256" key="1">
    <source>
        <dbReference type="ARBA" id="ARBA00007705"/>
    </source>
</evidence>
<evidence type="ECO:0000313" key="22">
    <source>
        <dbReference type="EMBL" id="NYH96249.1"/>
    </source>
</evidence>
<dbReference type="PROSITE" id="PS00447">
    <property type="entry name" value="DNA_POLYMERASE_A"/>
    <property type="match status" value="1"/>
</dbReference>
<dbReference type="NCBIfam" id="NF004397">
    <property type="entry name" value="PRK05755.1"/>
    <property type="match status" value="1"/>
</dbReference>
<evidence type="ECO:0000256" key="10">
    <source>
        <dbReference type="ARBA" id="ARBA00022801"/>
    </source>
</evidence>
<dbReference type="EC" id="2.7.7.7" evidence="3 16"/>
<organism evidence="22 23">
    <name type="scientific">Novosphingobium marinum</name>
    <dbReference type="NCBI Taxonomy" id="1514948"/>
    <lineage>
        <taxon>Bacteria</taxon>
        <taxon>Pseudomonadati</taxon>
        <taxon>Pseudomonadota</taxon>
        <taxon>Alphaproteobacteria</taxon>
        <taxon>Sphingomonadales</taxon>
        <taxon>Sphingomonadaceae</taxon>
        <taxon>Novosphingobium</taxon>
    </lineage>
</organism>
<dbReference type="SMART" id="SM00482">
    <property type="entry name" value="POLAc"/>
    <property type="match status" value="1"/>
</dbReference>
<feature type="domain" description="5'-3' exonuclease" evidence="20">
    <location>
        <begin position="27"/>
        <end position="297"/>
    </location>
</feature>
<comment type="caution">
    <text evidence="22">The sequence shown here is derived from an EMBL/GenBank/DDBJ whole genome shotgun (WGS) entry which is preliminary data.</text>
</comment>
<evidence type="ECO:0000256" key="7">
    <source>
        <dbReference type="ARBA" id="ARBA00022705"/>
    </source>
</evidence>
<evidence type="ECO:0000256" key="2">
    <source>
        <dbReference type="ARBA" id="ARBA00011541"/>
    </source>
</evidence>
<dbReference type="SUPFAM" id="SSF53098">
    <property type="entry name" value="Ribonuclease H-like"/>
    <property type="match status" value="1"/>
</dbReference>
<keyword evidence="13 17" id="KW-0238">DNA-binding</keyword>
<dbReference type="GO" id="GO:0008408">
    <property type="term" value="F:3'-5' exonuclease activity"/>
    <property type="evidence" value="ECO:0007669"/>
    <property type="project" value="UniProtKB-UniRule"/>
</dbReference>
<dbReference type="SMART" id="SM00279">
    <property type="entry name" value="HhH2"/>
    <property type="match status" value="1"/>
</dbReference>
<dbReference type="Proteomes" id="UP000522081">
    <property type="component" value="Unassembled WGS sequence"/>
</dbReference>
<evidence type="ECO:0000256" key="18">
    <source>
        <dbReference type="SAM" id="MobiDB-lite"/>
    </source>
</evidence>
<protein>
    <recommendedName>
        <fullName evidence="4 16">DNA polymerase I</fullName>
        <ecNumber evidence="3 16">2.7.7.7</ecNumber>
    </recommendedName>
</protein>
<keyword evidence="6 17" id="KW-0548">Nucleotidyltransferase</keyword>
<dbReference type="SUPFAM" id="SSF56672">
    <property type="entry name" value="DNA/RNA polymerases"/>
    <property type="match status" value="1"/>
</dbReference>
<feature type="domain" description="DNA-directed DNA polymerase family A palm" evidence="21">
    <location>
        <begin position="728"/>
        <end position="931"/>
    </location>
</feature>
<keyword evidence="11 17" id="KW-0269">Exonuclease</keyword>
<keyword evidence="9 17" id="KW-0227">DNA damage</keyword>
<dbReference type="PANTHER" id="PTHR10133:SF27">
    <property type="entry name" value="DNA POLYMERASE NU"/>
    <property type="match status" value="1"/>
</dbReference>
<dbReference type="InterPro" id="IPR008918">
    <property type="entry name" value="HhH2"/>
</dbReference>
<evidence type="ECO:0000256" key="11">
    <source>
        <dbReference type="ARBA" id="ARBA00022839"/>
    </source>
</evidence>
<dbReference type="FunFam" id="1.10.150.20:FF:000003">
    <property type="entry name" value="DNA polymerase I"/>
    <property type="match status" value="1"/>
</dbReference>
<evidence type="ECO:0000256" key="17">
    <source>
        <dbReference type="RuleBase" id="RU004460"/>
    </source>
</evidence>
<evidence type="ECO:0000256" key="5">
    <source>
        <dbReference type="ARBA" id="ARBA00022679"/>
    </source>
</evidence>
<dbReference type="InterPro" id="IPR020046">
    <property type="entry name" value="5-3_exonucl_a-hlix_arch_N"/>
</dbReference>
<dbReference type="InterPro" id="IPR002421">
    <property type="entry name" value="5-3_exonuclease"/>
</dbReference>
<feature type="compositionally biased region" description="Polar residues" evidence="18">
    <location>
        <begin position="323"/>
        <end position="333"/>
    </location>
</feature>
<dbReference type="Gene3D" id="1.10.150.20">
    <property type="entry name" value="5' to 3' exonuclease, C-terminal subdomain"/>
    <property type="match status" value="2"/>
</dbReference>
<dbReference type="GO" id="GO:0008409">
    <property type="term" value="F:5'-3' exonuclease activity"/>
    <property type="evidence" value="ECO:0007669"/>
    <property type="project" value="UniProtKB-UniRule"/>
</dbReference>
<name>A0A7Y9XX83_9SPHN</name>
<dbReference type="GO" id="GO:0003887">
    <property type="term" value="F:DNA-directed DNA polymerase activity"/>
    <property type="evidence" value="ECO:0007669"/>
    <property type="project" value="UniProtKB-UniRule"/>
</dbReference>
<dbReference type="InterPro" id="IPR029060">
    <property type="entry name" value="PIN-like_dom_sf"/>
</dbReference>
<evidence type="ECO:0000256" key="3">
    <source>
        <dbReference type="ARBA" id="ARBA00012417"/>
    </source>
</evidence>
<evidence type="ECO:0000259" key="20">
    <source>
        <dbReference type="SMART" id="SM00475"/>
    </source>
</evidence>
<dbReference type="Gene3D" id="3.40.50.1010">
    <property type="entry name" value="5'-nuclease"/>
    <property type="match status" value="1"/>
</dbReference>
<comment type="function">
    <text evidence="17">In addition to polymerase activity, this DNA polymerase exhibits 3'-5' and 5'-3' exonuclease activity.</text>
</comment>
<evidence type="ECO:0000256" key="6">
    <source>
        <dbReference type="ARBA" id="ARBA00022695"/>
    </source>
</evidence>
<dbReference type="Gene3D" id="3.30.70.370">
    <property type="match status" value="1"/>
</dbReference>
<proteinExistence type="inferred from homology"/>
<dbReference type="NCBIfam" id="TIGR00593">
    <property type="entry name" value="pola"/>
    <property type="match status" value="1"/>
</dbReference>
<dbReference type="Pfam" id="PF01612">
    <property type="entry name" value="DNA_pol_A_exo1"/>
    <property type="match status" value="1"/>
</dbReference>
<gene>
    <name evidence="17" type="primary">polA</name>
    <name evidence="22" type="ORF">FHS75_002581</name>
</gene>
<evidence type="ECO:0000313" key="23">
    <source>
        <dbReference type="Proteomes" id="UP000522081"/>
    </source>
</evidence>
<feature type="region of interest" description="Disordered" evidence="18">
    <location>
        <begin position="318"/>
        <end position="354"/>
    </location>
</feature>
<dbReference type="InterPro" id="IPR020045">
    <property type="entry name" value="DNA_polI_H3TH"/>
</dbReference>
<dbReference type="FunFam" id="1.20.1060.10:FF:000001">
    <property type="entry name" value="DNA polymerase I"/>
    <property type="match status" value="1"/>
</dbReference>
<evidence type="ECO:0000256" key="12">
    <source>
        <dbReference type="ARBA" id="ARBA00022932"/>
    </source>
</evidence>
<evidence type="ECO:0000256" key="15">
    <source>
        <dbReference type="ARBA" id="ARBA00049244"/>
    </source>
</evidence>
<dbReference type="PANTHER" id="PTHR10133">
    <property type="entry name" value="DNA POLYMERASE I"/>
    <property type="match status" value="1"/>
</dbReference>
<evidence type="ECO:0000259" key="21">
    <source>
        <dbReference type="SMART" id="SM00482"/>
    </source>
</evidence>
<dbReference type="GO" id="GO:0006302">
    <property type="term" value="P:double-strand break repair"/>
    <property type="evidence" value="ECO:0007669"/>
    <property type="project" value="TreeGrafter"/>
</dbReference>
<dbReference type="FunFam" id="3.30.420.10:FF:000026">
    <property type="entry name" value="DNA polymerase I"/>
    <property type="match status" value="1"/>
</dbReference>